<dbReference type="AlphaFoldDB" id="A0A9N9Q1B2"/>
<feature type="chain" id="PRO_5040300964" evidence="1">
    <location>
        <begin position="17"/>
        <end position="88"/>
    </location>
</feature>
<feature type="signal peptide" evidence="1">
    <location>
        <begin position="1"/>
        <end position="16"/>
    </location>
</feature>
<gene>
    <name evidence="2" type="ORF">HYFRA_00006132</name>
</gene>
<keyword evidence="1" id="KW-0732">Signal</keyword>
<proteinExistence type="predicted"/>
<reference evidence="2" key="1">
    <citation type="submission" date="2021-07" db="EMBL/GenBank/DDBJ databases">
        <authorList>
            <person name="Durling M."/>
        </authorList>
    </citation>
    <scope>NUCLEOTIDE SEQUENCE</scope>
</reference>
<accession>A0A9N9Q1B2</accession>
<organism evidence="2 3">
    <name type="scientific">Hymenoscyphus fraxineus</name>
    <dbReference type="NCBI Taxonomy" id="746836"/>
    <lineage>
        <taxon>Eukaryota</taxon>
        <taxon>Fungi</taxon>
        <taxon>Dikarya</taxon>
        <taxon>Ascomycota</taxon>
        <taxon>Pezizomycotina</taxon>
        <taxon>Leotiomycetes</taxon>
        <taxon>Helotiales</taxon>
        <taxon>Helotiaceae</taxon>
        <taxon>Hymenoscyphus</taxon>
    </lineage>
</organism>
<dbReference type="OrthoDB" id="10482044at2759"/>
<name>A0A9N9Q1B2_9HELO</name>
<comment type="caution">
    <text evidence="2">The sequence shown here is derived from an EMBL/GenBank/DDBJ whole genome shotgun (WGS) entry which is preliminary data.</text>
</comment>
<protein>
    <submittedName>
        <fullName evidence="2">Uncharacterized protein</fullName>
    </submittedName>
</protein>
<dbReference type="EMBL" id="CAJVRL010000115">
    <property type="protein sequence ID" value="CAG8961597.1"/>
    <property type="molecule type" value="Genomic_DNA"/>
</dbReference>
<dbReference type="Proteomes" id="UP000696280">
    <property type="component" value="Unassembled WGS sequence"/>
</dbReference>
<evidence type="ECO:0000313" key="3">
    <source>
        <dbReference type="Proteomes" id="UP000696280"/>
    </source>
</evidence>
<sequence length="88" mass="9490">MKLIFIIALGITAATAQNPANPWGWWCNDGTAGDGSCESKGGNTFCYFNDPKHPGYTTPRNAYANSKDPKGSYTCGPDNQGQIRCVKK</sequence>
<evidence type="ECO:0000313" key="2">
    <source>
        <dbReference type="EMBL" id="CAG8961597.1"/>
    </source>
</evidence>
<evidence type="ECO:0000256" key="1">
    <source>
        <dbReference type="SAM" id="SignalP"/>
    </source>
</evidence>
<keyword evidence="3" id="KW-1185">Reference proteome</keyword>